<dbReference type="OrthoDB" id="9814970at2"/>
<dbReference type="GO" id="GO:0016791">
    <property type="term" value="F:phosphatase activity"/>
    <property type="evidence" value="ECO:0007669"/>
    <property type="project" value="TreeGrafter"/>
</dbReference>
<proteinExistence type="predicted"/>
<dbReference type="InterPro" id="IPR023214">
    <property type="entry name" value="HAD_sf"/>
</dbReference>
<reference evidence="1 2" key="1">
    <citation type="journal article" date="2015" name="Genome Announc.">
        <title>Genome Sequence of Lactobacillus curieae CCTCC M 2011381T, a Novel Producer of Gamma-aminobutyric Acid.</title>
        <authorList>
            <person name="Wang Y."/>
            <person name="Wang Y."/>
            <person name="Lang C."/>
            <person name="Wei D."/>
            <person name="Xu P."/>
            <person name="Xie J."/>
        </authorList>
    </citation>
    <scope>NUCLEOTIDE SEQUENCE [LARGE SCALE GENOMIC DNA]</scope>
    <source>
        <strain evidence="1 2">CCTCC M 2011381</strain>
    </source>
</reference>
<dbReference type="InterPro" id="IPR036412">
    <property type="entry name" value="HAD-like_sf"/>
</dbReference>
<dbReference type="PANTHER" id="PTHR10000">
    <property type="entry name" value="PHOSPHOSERINE PHOSPHATASE"/>
    <property type="match status" value="1"/>
</dbReference>
<dbReference type="EMBL" id="CP018906">
    <property type="protein sequence ID" value="AQW21413.1"/>
    <property type="molecule type" value="Genomic_DNA"/>
</dbReference>
<dbReference type="Gene3D" id="3.40.50.1000">
    <property type="entry name" value="HAD superfamily/HAD-like"/>
    <property type="match status" value="1"/>
</dbReference>
<accession>A0A1S6QII9</accession>
<dbReference type="NCBIfam" id="TIGR00099">
    <property type="entry name" value="Cof-subfamily"/>
    <property type="match status" value="1"/>
</dbReference>
<evidence type="ECO:0000313" key="1">
    <source>
        <dbReference type="EMBL" id="AQW21413.1"/>
    </source>
</evidence>
<organism evidence="1 2">
    <name type="scientific">Lentilactobacillus curieae</name>
    <dbReference type="NCBI Taxonomy" id="1138822"/>
    <lineage>
        <taxon>Bacteria</taxon>
        <taxon>Bacillati</taxon>
        <taxon>Bacillota</taxon>
        <taxon>Bacilli</taxon>
        <taxon>Lactobacillales</taxon>
        <taxon>Lactobacillaceae</taxon>
        <taxon>Lentilactobacillus</taxon>
    </lineage>
</organism>
<dbReference type="Proteomes" id="UP000030361">
    <property type="component" value="Chromosome"/>
</dbReference>
<dbReference type="KEGG" id="lcu:PL11_005435"/>
<dbReference type="Gene3D" id="3.30.1240.10">
    <property type="match status" value="1"/>
</dbReference>
<evidence type="ECO:0000313" key="2">
    <source>
        <dbReference type="Proteomes" id="UP000030361"/>
    </source>
</evidence>
<dbReference type="GO" id="GO:0005829">
    <property type="term" value="C:cytosol"/>
    <property type="evidence" value="ECO:0007669"/>
    <property type="project" value="TreeGrafter"/>
</dbReference>
<sequence>MVKVIASDMDGTFLNDQSEFDTEAFQAQLDQMKDKGMHFICATSNTYAHSLRQFSQNSGPIAYVCDNGAHVIDDRGVTVFEDAIDPLLLRQIIEFLQTDRDFVGAEIILAGRNGSYCNLPAESDRFKDSQNFYEDLQSVGDLTMIFDAIYKVDLMVDGANAVQMARTVRQQFANKVNAVSSGMNGVDIMNFDINKANGVQELLRKWQLTFADVAAFGDNGNDFEMVNDAAEGFAMKNAAPDLLAMVSNVTEYTNAESGVQKKIAEYLN</sequence>
<dbReference type="InterPro" id="IPR000150">
    <property type="entry name" value="Cof"/>
</dbReference>
<keyword evidence="2" id="KW-1185">Reference proteome</keyword>
<dbReference type="AlphaFoldDB" id="A0A1S6QII9"/>
<dbReference type="SFLD" id="SFLDS00003">
    <property type="entry name" value="Haloacid_Dehalogenase"/>
    <property type="match status" value="1"/>
</dbReference>
<dbReference type="SFLD" id="SFLDG01140">
    <property type="entry name" value="C2.B:_Phosphomannomutase_and_P"/>
    <property type="match status" value="1"/>
</dbReference>
<dbReference type="RefSeq" id="WP_035167862.1">
    <property type="nucleotide sequence ID" value="NZ_CP018906.1"/>
</dbReference>
<gene>
    <name evidence="1" type="ORF">PL11_005435</name>
</gene>
<protein>
    <submittedName>
        <fullName evidence="1">Sugar phosphatase</fullName>
    </submittedName>
</protein>
<dbReference type="Pfam" id="PF08282">
    <property type="entry name" value="Hydrolase_3"/>
    <property type="match status" value="1"/>
</dbReference>
<dbReference type="NCBIfam" id="TIGR01484">
    <property type="entry name" value="HAD-SF-IIB"/>
    <property type="match status" value="1"/>
</dbReference>
<dbReference type="eggNOG" id="COG0561">
    <property type="taxonomic scope" value="Bacteria"/>
</dbReference>
<dbReference type="PANTHER" id="PTHR10000:SF53">
    <property type="entry name" value="5-AMINO-6-(5-PHOSPHO-D-RIBITYLAMINO)URACIL PHOSPHATASE YBJI-RELATED"/>
    <property type="match status" value="1"/>
</dbReference>
<dbReference type="GO" id="GO:0000287">
    <property type="term" value="F:magnesium ion binding"/>
    <property type="evidence" value="ECO:0007669"/>
    <property type="project" value="TreeGrafter"/>
</dbReference>
<dbReference type="InterPro" id="IPR006379">
    <property type="entry name" value="HAD-SF_hydro_IIB"/>
</dbReference>
<name>A0A1S6QII9_9LACO</name>
<dbReference type="SUPFAM" id="SSF56784">
    <property type="entry name" value="HAD-like"/>
    <property type="match status" value="1"/>
</dbReference>